<keyword evidence="2 3" id="KW-0040">ANK repeat</keyword>
<reference evidence="4" key="1">
    <citation type="submission" date="2020-10" db="EMBL/GenBank/DDBJ databases">
        <title>Sequencing the genomes of 1000 actinobacteria strains.</title>
        <authorList>
            <person name="Klenk H.-P."/>
        </authorList>
    </citation>
    <scope>NUCLEOTIDE SEQUENCE</scope>
    <source>
        <strain evidence="4">DSM 46832</strain>
    </source>
</reference>
<keyword evidence="1" id="KW-0677">Repeat</keyword>
<dbReference type="SUPFAM" id="SSF48403">
    <property type="entry name" value="Ankyrin repeat"/>
    <property type="match status" value="1"/>
</dbReference>
<dbReference type="PROSITE" id="PS50088">
    <property type="entry name" value="ANK_REPEAT"/>
    <property type="match status" value="1"/>
</dbReference>
<sequence length="131" mass="13779">MAEELDEETLAFAHRMFDLARAGRTEELIGYVDAGLPVNMTNDKGDTLLILAAYHARPATVAALLDRGADHARTNDRGQTALAAAAFRSSTDAVTALVRAGADPAHGSPSAIETAVFFDLSDMLALLRPGA</sequence>
<dbReference type="InterPro" id="IPR002110">
    <property type="entry name" value="Ankyrin_rpt"/>
</dbReference>
<dbReference type="SMART" id="SM00248">
    <property type="entry name" value="ANK"/>
    <property type="match status" value="2"/>
</dbReference>
<evidence type="ECO:0000313" key="4">
    <source>
        <dbReference type="EMBL" id="MBE1490239.1"/>
    </source>
</evidence>
<keyword evidence="5" id="KW-1185">Reference proteome</keyword>
<evidence type="ECO:0000256" key="1">
    <source>
        <dbReference type="ARBA" id="ARBA00022737"/>
    </source>
</evidence>
<gene>
    <name evidence="4" type="ORF">H4W31_005877</name>
</gene>
<dbReference type="PANTHER" id="PTHR24171">
    <property type="entry name" value="ANKYRIN REPEAT DOMAIN-CONTAINING PROTEIN 39-RELATED"/>
    <property type="match status" value="1"/>
</dbReference>
<accession>A0A927M951</accession>
<evidence type="ECO:0000256" key="2">
    <source>
        <dbReference type="ARBA" id="ARBA00023043"/>
    </source>
</evidence>
<dbReference type="InterPro" id="IPR036770">
    <property type="entry name" value="Ankyrin_rpt-contain_sf"/>
</dbReference>
<feature type="repeat" description="ANK" evidence="3">
    <location>
        <begin position="44"/>
        <end position="76"/>
    </location>
</feature>
<dbReference type="Gene3D" id="1.25.40.20">
    <property type="entry name" value="Ankyrin repeat-containing domain"/>
    <property type="match status" value="1"/>
</dbReference>
<organism evidence="4 5">
    <name type="scientific">Plantactinospora soyae</name>
    <dbReference type="NCBI Taxonomy" id="1544732"/>
    <lineage>
        <taxon>Bacteria</taxon>
        <taxon>Bacillati</taxon>
        <taxon>Actinomycetota</taxon>
        <taxon>Actinomycetes</taxon>
        <taxon>Micromonosporales</taxon>
        <taxon>Micromonosporaceae</taxon>
        <taxon>Plantactinospora</taxon>
    </lineage>
</organism>
<comment type="caution">
    <text evidence="4">The sequence shown here is derived from an EMBL/GenBank/DDBJ whole genome shotgun (WGS) entry which is preliminary data.</text>
</comment>
<evidence type="ECO:0000256" key="3">
    <source>
        <dbReference type="PROSITE-ProRule" id="PRU00023"/>
    </source>
</evidence>
<dbReference type="Pfam" id="PF12796">
    <property type="entry name" value="Ank_2"/>
    <property type="match status" value="1"/>
</dbReference>
<dbReference type="AlphaFoldDB" id="A0A927M951"/>
<name>A0A927M951_9ACTN</name>
<evidence type="ECO:0000313" key="5">
    <source>
        <dbReference type="Proteomes" id="UP000649753"/>
    </source>
</evidence>
<dbReference type="Proteomes" id="UP000649753">
    <property type="component" value="Unassembled WGS sequence"/>
</dbReference>
<dbReference type="EMBL" id="JADBEB010000001">
    <property type="protein sequence ID" value="MBE1490239.1"/>
    <property type="molecule type" value="Genomic_DNA"/>
</dbReference>
<protein>
    <submittedName>
        <fullName evidence="4">Ankyrin repeat protein</fullName>
    </submittedName>
</protein>
<proteinExistence type="predicted"/>